<evidence type="ECO:0000256" key="9">
    <source>
        <dbReference type="ARBA" id="ARBA00023136"/>
    </source>
</evidence>
<dbReference type="InterPro" id="IPR043429">
    <property type="entry name" value="ArtM/GltK/GlnP/TcyL/YhdX-like"/>
</dbReference>
<evidence type="ECO:0000256" key="11">
    <source>
        <dbReference type="RuleBase" id="RU363032"/>
    </source>
</evidence>
<keyword evidence="8 11" id="KW-1133">Transmembrane helix</keyword>
<dbReference type="PANTHER" id="PTHR30614:SF10">
    <property type="entry name" value="ARGININE ABC TRANSPORTER PERMEASE PROTEIN ARTM"/>
    <property type="match status" value="1"/>
</dbReference>
<keyword evidence="6 11" id="KW-0812">Transmembrane</keyword>
<keyword evidence="5" id="KW-0997">Cell inner membrane</keyword>
<gene>
    <name evidence="13" type="ORF">H9889_02510</name>
</gene>
<feature type="domain" description="ABC transmembrane type-1" evidence="12">
    <location>
        <begin position="26"/>
        <end position="226"/>
    </location>
</feature>
<reference evidence="13" key="2">
    <citation type="submission" date="2021-04" db="EMBL/GenBank/DDBJ databases">
        <authorList>
            <person name="Gilroy R."/>
        </authorList>
    </citation>
    <scope>NUCLEOTIDE SEQUENCE</scope>
    <source>
        <strain evidence="13">CHK160-9182</strain>
    </source>
</reference>
<accession>A0A9D1Q4U0</accession>
<dbReference type="PANTHER" id="PTHR30614">
    <property type="entry name" value="MEMBRANE COMPONENT OF AMINO ACID ABC TRANSPORTER"/>
    <property type="match status" value="1"/>
</dbReference>
<feature type="transmembrane region" description="Helical" evidence="11">
    <location>
        <begin position="204"/>
        <end position="225"/>
    </location>
</feature>
<comment type="subcellular location">
    <subcellularLocation>
        <location evidence="1">Cell inner membrane</location>
        <topology evidence="1">Multi-pass membrane protein</topology>
    </subcellularLocation>
    <subcellularLocation>
        <location evidence="11">Cell membrane</location>
        <topology evidence="11">Multi-pass membrane protein</topology>
    </subcellularLocation>
</comment>
<dbReference type="Pfam" id="PF00528">
    <property type="entry name" value="BPD_transp_1"/>
    <property type="match status" value="1"/>
</dbReference>
<dbReference type="EMBL" id="DXHP01000057">
    <property type="protein sequence ID" value="HIW06186.1"/>
    <property type="molecule type" value="Genomic_DNA"/>
</dbReference>
<evidence type="ECO:0000256" key="4">
    <source>
        <dbReference type="ARBA" id="ARBA00022475"/>
    </source>
</evidence>
<protein>
    <recommendedName>
        <fullName evidence="10">Arginine ABC transporter permease protein ArtM</fullName>
    </recommendedName>
</protein>
<dbReference type="SUPFAM" id="SSF161098">
    <property type="entry name" value="MetI-like"/>
    <property type="match status" value="1"/>
</dbReference>
<reference evidence="13" key="1">
    <citation type="journal article" date="2021" name="PeerJ">
        <title>Extensive microbial diversity within the chicken gut microbiome revealed by metagenomics and culture.</title>
        <authorList>
            <person name="Gilroy R."/>
            <person name="Ravi A."/>
            <person name="Getino M."/>
            <person name="Pursley I."/>
            <person name="Horton D.L."/>
            <person name="Alikhan N.F."/>
            <person name="Baker D."/>
            <person name="Gharbi K."/>
            <person name="Hall N."/>
            <person name="Watson M."/>
            <person name="Adriaenssens E.M."/>
            <person name="Foster-Nyarko E."/>
            <person name="Jarju S."/>
            <person name="Secka A."/>
            <person name="Antonio M."/>
            <person name="Oren A."/>
            <person name="Chaudhuri R.R."/>
            <person name="La Ragione R."/>
            <person name="Hildebrand F."/>
            <person name="Pallen M.J."/>
        </authorList>
    </citation>
    <scope>NUCLEOTIDE SEQUENCE</scope>
    <source>
        <strain evidence="13">CHK160-9182</strain>
    </source>
</reference>
<keyword evidence="7" id="KW-0029">Amino-acid transport</keyword>
<keyword evidence="4" id="KW-1003">Cell membrane</keyword>
<dbReference type="GO" id="GO:0006865">
    <property type="term" value="P:amino acid transport"/>
    <property type="evidence" value="ECO:0007669"/>
    <property type="project" value="UniProtKB-KW"/>
</dbReference>
<feature type="transmembrane region" description="Helical" evidence="11">
    <location>
        <begin position="25"/>
        <end position="52"/>
    </location>
</feature>
<dbReference type="GO" id="GO:0022857">
    <property type="term" value="F:transmembrane transporter activity"/>
    <property type="evidence" value="ECO:0007669"/>
    <property type="project" value="InterPro"/>
</dbReference>
<evidence type="ECO:0000256" key="6">
    <source>
        <dbReference type="ARBA" id="ARBA00022692"/>
    </source>
</evidence>
<evidence type="ECO:0000256" key="5">
    <source>
        <dbReference type="ARBA" id="ARBA00022519"/>
    </source>
</evidence>
<dbReference type="PROSITE" id="PS50928">
    <property type="entry name" value="ABC_TM1"/>
    <property type="match status" value="1"/>
</dbReference>
<dbReference type="InterPro" id="IPR000515">
    <property type="entry name" value="MetI-like"/>
</dbReference>
<dbReference type="CDD" id="cd06261">
    <property type="entry name" value="TM_PBP2"/>
    <property type="match status" value="1"/>
</dbReference>
<organism evidence="13 14">
    <name type="scientific">Candidatus Ignatzschineria merdigallinarum</name>
    <dbReference type="NCBI Taxonomy" id="2838621"/>
    <lineage>
        <taxon>Bacteria</taxon>
        <taxon>Pseudomonadati</taxon>
        <taxon>Pseudomonadota</taxon>
        <taxon>Gammaproteobacteria</taxon>
        <taxon>Cardiobacteriales</taxon>
        <taxon>Ignatzschineriaceae</taxon>
        <taxon>Ignatzschineria</taxon>
    </lineage>
</organism>
<dbReference type="InterPro" id="IPR010065">
    <property type="entry name" value="AA_ABC_transptr_permease_3TM"/>
</dbReference>
<sequence length="240" mass="27254">MIESFYYSILDLFPSDYLPDDLLPAIWLTIKLTIIASLAGLVLAVPLSILALSKKKIIKLPIEAFSYFFRGTPLLVQIYLIYFGLGQFEAVRNSGWLWENILTDAYKCALIAFTLNTCAYTIEIFKGAIKHTPKGEIEAGIAFGMSKFTLFRRVIFPSGFRRALPAYSNEVIFMLHGTAQASVLTLIDILGWARKVYSITYSPFIPFLIAAAIYLVLTFFLVALFRYCEKRWLSHLQPTF</sequence>
<proteinExistence type="inferred from homology"/>
<evidence type="ECO:0000313" key="13">
    <source>
        <dbReference type="EMBL" id="HIW06186.1"/>
    </source>
</evidence>
<evidence type="ECO:0000256" key="3">
    <source>
        <dbReference type="ARBA" id="ARBA00022448"/>
    </source>
</evidence>
<feature type="transmembrane region" description="Helical" evidence="11">
    <location>
        <begin position="105"/>
        <end position="125"/>
    </location>
</feature>
<evidence type="ECO:0000256" key="2">
    <source>
        <dbReference type="ARBA" id="ARBA00010072"/>
    </source>
</evidence>
<dbReference type="NCBIfam" id="TIGR01726">
    <property type="entry name" value="HEQRo_perm_3TM"/>
    <property type="match status" value="1"/>
</dbReference>
<evidence type="ECO:0000259" key="12">
    <source>
        <dbReference type="PROSITE" id="PS50928"/>
    </source>
</evidence>
<evidence type="ECO:0000256" key="1">
    <source>
        <dbReference type="ARBA" id="ARBA00004429"/>
    </source>
</evidence>
<comment type="caution">
    <text evidence="13">The sequence shown here is derived from an EMBL/GenBank/DDBJ whole genome shotgun (WGS) entry which is preliminary data.</text>
</comment>
<evidence type="ECO:0000256" key="10">
    <source>
        <dbReference type="ARBA" id="ARBA00040319"/>
    </source>
</evidence>
<dbReference type="GO" id="GO:0043190">
    <property type="term" value="C:ATP-binding cassette (ABC) transporter complex"/>
    <property type="evidence" value="ECO:0007669"/>
    <property type="project" value="InterPro"/>
</dbReference>
<name>A0A9D1Q4U0_9GAMM</name>
<evidence type="ECO:0000313" key="14">
    <source>
        <dbReference type="Proteomes" id="UP000823934"/>
    </source>
</evidence>
<comment type="similarity">
    <text evidence="2">Belongs to the binding-protein-dependent transport system permease family. HisMQ subfamily.</text>
</comment>
<dbReference type="InterPro" id="IPR035906">
    <property type="entry name" value="MetI-like_sf"/>
</dbReference>
<dbReference type="AlphaFoldDB" id="A0A9D1Q4U0"/>
<feature type="transmembrane region" description="Helical" evidence="11">
    <location>
        <begin position="64"/>
        <end position="85"/>
    </location>
</feature>
<evidence type="ECO:0000256" key="7">
    <source>
        <dbReference type="ARBA" id="ARBA00022970"/>
    </source>
</evidence>
<keyword evidence="3 11" id="KW-0813">Transport</keyword>
<dbReference type="Proteomes" id="UP000823934">
    <property type="component" value="Unassembled WGS sequence"/>
</dbReference>
<evidence type="ECO:0000256" key="8">
    <source>
        <dbReference type="ARBA" id="ARBA00022989"/>
    </source>
</evidence>
<dbReference type="Gene3D" id="1.10.3720.10">
    <property type="entry name" value="MetI-like"/>
    <property type="match status" value="1"/>
</dbReference>
<keyword evidence="9 11" id="KW-0472">Membrane</keyword>
<feature type="transmembrane region" description="Helical" evidence="11">
    <location>
        <begin position="171"/>
        <end position="192"/>
    </location>
</feature>